<gene>
    <name evidence="2" type="ORF">ABNX05_21665</name>
</gene>
<dbReference type="InterPro" id="IPR029787">
    <property type="entry name" value="Nucleotide_cyclase"/>
</dbReference>
<proteinExistence type="predicted"/>
<dbReference type="Proteomes" id="UP001478862">
    <property type="component" value="Unassembled WGS sequence"/>
</dbReference>
<dbReference type="SUPFAM" id="SSF54631">
    <property type="entry name" value="CBS-domain pair"/>
    <property type="match status" value="1"/>
</dbReference>
<dbReference type="Pfam" id="PF00990">
    <property type="entry name" value="GGDEF"/>
    <property type="match status" value="1"/>
</dbReference>
<evidence type="ECO:0000259" key="1">
    <source>
        <dbReference type="PROSITE" id="PS50887"/>
    </source>
</evidence>
<dbReference type="CDD" id="cd01949">
    <property type="entry name" value="GGDEF"/>
    <property type="match status" value="1"/>
</dbReference>
<dbReference type="EMBL" id="JBEGDG010000023">
    <property type="protein sequence ID" value="MEQ6357243.1"/>
    <property type="molecule type" value="Genomic_DNA"/>
</dbReference>
<comment type="caution">
    <text evidence="2">The sequence shown here is derived from an EMBL/GenBank/DDBJ whole genome shotgun (WGS) entry which is preliminary data.</text>
</comment>
<organism evidence="2 3">
    <name type="scientific">Lysinibacillus zambalensis</name>
    <dbReference type="NCBI Taxonomy" id="3160866"/>
    <lineage>
        <taxon>Bacteria</taxon>
        <taxon>Bacillati</taxon>
        <taxon>Bacillota</taxon>
        <taxon>Bacilli</taxon>
        <taxon>Bacillales</taxon>
        <taxon>Bacillaceae</taxon>
        <taxon>Lysinibacillus</taxon>
    </lineage>
</organism>
<evidence type="ECO:0000313" key="2">
    <source>
        <dbReference type="EMBL" id="MEQ6357243.1"/>
    </source>
</evidence>
<protein>
    <submittedName>
        <fullName evidence="2">GGDEF domain-containing protein</fullName>
    </submittedName>
</protein>
<dbReference type="InterPro" id="IPR050469">
    <property type="entry name" value="Diguanylate_Cyclase"/>
</dbReference>
<dbReference type="SUPFAM" id="SSF55073">
    <property type="entry name" value="Nucleotide cyclase"/>
    <property type="match status" value="1"/>
</dbReference>
<accession>A0ABV1N163</accession>
<dbReference type="SMART" id="SM00267">
    <property type="entry name" value="GGDEF"/>
    <property type="match status" value="1"/>
</dbReference>
<dbReference type="PANTHER" id="PTHR45138:SF25">
    <property type="entry name" value="GGDEF DOMAIN PROTEIN"/>
    <property type="match status" value="1"/>
</dbReference>
<dbReference type="InterPro" id="IPR043128">
    <property type="entry name" value="Rev_trsase/Diguanyl_cyclase"/>
</dbReference>
<dbReference type="InterPro" id="IPR046342">
    <property type="entry name" value="CBS_dom_sf"/>
</dbReference>
<dbReference type="NCBIfam" id="TIGR00254">
    <property type="entry name" value="GGDEF"/>
    <property type="match status" value="1"/>
</dbReference>
<keyword evidence="3" id="KW-1185">Reference proteome</keyword>
<dbReference type="RefSeq" id="WP_349661615.1">
    <property type="nucleotide sequence ID" value="NZ_JBEGDG010000023.1"/>
</dbReference>
<sequence length="318" mass="36145">MKIGEVIENVPCIDEFVKNKDVDLLFTSNPLLRSVVVVRDDKPIGHITRTHFYQKIGTRYGYNLFIGRHNQLIIKENPLIVDRNIPITEVSTLAMSRPPEDLYDDVIVTRDDLYYGVVSIRELLLKLVDTQVAIASFLNPLSSLPGNKLIDEKLEEALQLPQFSLIYFDLDHFKSYNDTYGFNKGDKILLYLTDVLKRNIVGTEDFLGHIGGDDFVAILPHYESAVICQRIIDEFDASILSFYDVEDLTYLQVQNRAGELGPLSCTTLSIAVITNQHQQFESVDQLSDAVTRVKKQCKNISGSCYLINDNTKETYCVH</sequence>
<dbReference type="InterPro" id="IPR000160">
    <property type="entry name" value="GGDEF_dom"/>
</dbReference>
<evidence type="ECO:0000313" key="3">
    <source>
        <dbReference type="Proteomes" id="UP001478862"/>
    </source>
</evidence>
<dbReference type="Gene3D" id="3.30.70.270">
    <property type="match status" value="1"/>
</dbReference>
<name>A0ABV1N163_9BACI</name>
<dbReference type="PANTHER" id="PTHR45138">
    <property type="entry name" value="REGULATORY COMPONENTS OF SENSORY TRANSDUCTION SYSTEM"/>
    <property type="match status" value="1"/>
</dbReference>
<feature type="domain" description="GGDEF" evidence="1">
    <location>
        <begin position="161"/>
        <end position="310"/>
    </location>
</feature>
<dbReference type="PROSITE" id="PS50887">
    <property type="entry name" value="GGDEF"/>
    <property type="match status" value="1"/>
</dbReference>
<reference evidence="2 3" key="1">
    <citation type="submission" date="2024-06" db="EMBL/GenBank/DDBJ databases">
        <title>Lysinibacillus zambalefons sp. nov., a Novel Firmicute Isolated from the Poon Bato Zambales Hyperalkaline Spring.</title>
        <authorList>
            <person name="Aja J.A."/>
            <person name="Lazaro J.E.H."/>
            <person name="Llorin L.D."/>
            <person name="Lim K.R."/>
            <person name="Teodosio J."/>
            <person name="Dalisay D.S."/>
        </authorList>
    </citation>
    <scope>NUCLEOTIDE SEQUENCE [LARGE SCALE GENOMIC DNA]</scope>
    <source>
        <strain evidence="2 3">M3</strain>
    </source>
</reference>